<organism evidence="1 2">
    <name type="scientific">Sphingobacterium thalpophilum</name>
    <dbReference type="NCBI Taxonomy" id="259"/>
    <lineage>
        <taxon>Bacteria</taxon>
        <taxon>Pseudomonadati</taxon>
        <taxon>Bacteroidota</taxon>
        <taxon>Sphingobacteriia</taxon>
        <taxon>Sphingobacteriales</taxon>
        <taxon>Sphingobacteriaceae</taxon>
        <taxon>Sphingobacterium</taxon>
    </lineage>
</organism>
<dbReference type="AlphaFoldDB" id="A0A4U9VMP7"/>
<accession>A0A4U9VMP7</accession>
<protein>
    <submittedName>
        <fullName evidence="1">Uncharacterized protein</fullName>
    </submittedName>
</protein>
<gene>
    <name evidence="1" type="ORF">NCTC11429_03084</name>
</gene>
<sequence>MWQVLKTLITYQRIGIPLLLMALLLQAFNKTLLVGDYYLHTDRYAKNCENKLKTWLHCDGKCQLSKLIKKQQEDEKKQQEKRNDRGSEYYCFDSYSFDHPFIPMDESERLFSALPEVKTIEQPRSIFKPPIS</sequence>
<dbReference type="EMBL" id="LR590484">
    <property type="protein sequence ID" value="VTR44651.1"/>
    <property type="molecule type" value="Genomic_DNA"/>
</dbReference>
<dbReference type="Proteomes" id="UP000308196">
    <property type="component" value="Chromosome"/>
</dbReference>
<name>A0A4U9VMP7_9SPHI</name>
<evidence type="ECO:0000313" key="2">
    <source>
        <dbReference type="Proteomes" id="UP000308196"/>
    </source>
</evidence>
<evidence type="ECO:0000313" key="1">
    <source>
        <dbReference type="EMBL" id="VTR44651.1"/>
    </source>
</evidence>
<proteinExistence type="predicted"/>
<dbReference type="KEGG" id="stha:NCTC11429_03084"/>
<reference evidence="1 2" key="1">
    <citation type="submission" date="2019-05" db="EMBL/GenBank/DDBJ databases">
        <authorList>
            <consortium name="Pathogen Informatics"/>
        </authorList>
    </citation>
    <scope>NUCLEOTIDE SEQUENCE [LARGE SCALE GENOMIC DNA]</scope>
    <source>
        <strain evidence="1 2">NCTC11429</strain>
    </source>
</reference>
<dbReference type="STRING" id="1123265.GCA_000686625_02764"/>